<evidence type="ECO:0000313" key="3">
    <source>
        <dbReference type="Proteomes" id="UP001550603"/>
    </source>
</evidence>
<evidence type="ECO:0000313" key="2">
    <source>
        <dbReference type="EMBL" id="MEU2264910.1"/>
    </source>
</evidence>
<keyword evidence="3" id="KW-1185">Reference proteome</keyword>
<dbReference type="RefSeq" id="WP_359784216.1">
    <property type="nucleotide sequence ID" value="NZ_JBEYBN010000001.1"/>
</dbReference>
<feature type="coiled-coil region" evidence="1">
    <location>
        <begin position="42"/>
        <end position="74"/>
    </location>
</feature>
<keyword evidence="1" id="KW-0175">Coiled coil</keyword>
<name>A0ABV2XLR7_9ACTN</name>
<comment type="caution">
    <text evidence="2">The sequence shown here is derived from an EMBL/GenBank/DDBJ whole genome shotgun (WGS) entry which is preliminary data.</text>
</comment>
<organism evidence="2 3">
    <name type="scientific">Streptomyces olindensis</name>
    <dbReference type="NCBI Taxonomy" id="358823"/>
    <lineage>
        <taxon>Bacteria</taxon>
        <taxon>Bacillati</taxon>
        <taxon>Actinomycetota</taxon>
        <taxon>Actinomycetes</taxon>
        <taxon>Kitasatosporales</taxon>
        <taxon>Streptomycetaceae</taxon>
        <taxon>Streptomyces</taxon>
    </lineage>
</organism>
<gene>
    <name evidence="2" type="ORF">ABZ568_00350</name>
</gene>
<reference evidence="2 3" key="1">
    <citation type="submission" date="2024-06" db="EMBL/GenBank/DDBJ databases">
        <title>The Natural Products Discovery Center: Release of the First 8490 Sequenced Strains for Exploring Actinobacteria Biosynthetic Diversity.</title>
        <authorList>
            <person name="Kalkreuter E."/>
            <person name="Kautsar S.A."/>
            <person name="Yang D."/>
            <person name="Bader C.D."/>
            <person name="Teijaro C.N."/>
            <person name="Fluegel L."/>
            <person name="Davis C.M."/>
            <person name="Simpson J.R."/>
            <person name="Lauterbach L."/>
            <person name="Steele A.D."/>
            <person name="Gui C."/>
            <person name="Meng S."/>
            <person name="Li G."/>
            <person name="Viehrig K."/>
            <person name="Ye F."/>
            <person name="Su P."/>
            <person name="Kiefer A.F."/>
            <person name="Nichols A."/>
            <person name="Cepeda A.J."/>
            <person name="Yan W."/>
            <person name="Fan B."/>
            <person name="Jiang Y."/>
            <person name="Adhikari A."/>
            <person name="Zheng C.-J."/>
            <person name="Schuster L."/>
            <person name="Cowan T.M."/>
            <person name="Smanski M.J."/>
            <person name="Chevrette M.G."/>
            <person name="De Carvalho L.P.S."/>
            <person name="Shen B."/>
        </authorList>
    </citation>
    <scope>NUCLEOTIDE SEQUENCE [LARGE SCALE GENOMIC DNA]</scope>
    <source>
        <strain evidence="2 3">NPDC019583</strain>
    </source>
</reference>
<dbReference type="Proteomes" id="UP001550603">
    <property type="component" value="Unassembled WGS sequence"/>
</dbReference>
<protein>
    <submittedName>
        <fullName evidence="2">Uncharacterized protein</fullName>
    </submittedName>
</protein>
<evidence type="ECO:0000256" key="1">
    <source>
        <dbReference type="SAM" id="Coils"/>
    </source>
</evidence>
<dbReference type="EMBL" id="JBEYBN010000001">
    <property type="protein sequence ID" value="MEU2264910.1"/>
    <property type="molecule type" value="Genomic_DNA"/>
</dbReference>
<proteinExistence type="predicted"/>
<accession>A0ABV2XLR7</accession>
<sequence length="106" mass="11174">MSSPTPDDLTSYYVLYEDGSVGLVQVTAGAPEPVLSKPGRLVDQAEYEAKLSQIKAAEAQRQADAKAAETAQKKDAYDALVAANFDPAVATTLTGYTPPPQIEEAS</sequence>